<dbReference type="Gene3D" id="1.20.120.1760">
    <property type="match status" value="1"/>
</dbReference>
<feature type="transmembrane region" description="Helical" evidence="1">
    <location>
        <begin position="7"/>
        <end position="28"/>
    </location>
</feature>
<feature type="transmembrane region" description="Helical" evidence="1">
    <location>
        <begin position="181"/>
        <end position="197"/>
    </location>
</feature>
<keyword evidence="2" id="KW-0808">Transferase</keyword>
<feature type="transmembrane region" description="Helical" evidence="1">
    <location>
        <begin position="156"/>
        <end position="175"/>
    </location>
</feature>
<evidence type="ECO:0000256" key="1">
    <source>
        <dbReference type="SAM" id="Phobius"/>
    </source>
</evidence>
<accession>A0A1T4LY75</accession>
<feature type="transmembrane region" description="Helical" evidence="1">
    <location>
        <begin position="34"/>
        <end position="53"/>
    </location>
</feature>
<dbReference type="OrthoDB" id="9777147at2"/>
<proteinExistence type="predicted"/>
<dbReference type="Pfam" id="PF01066">
    <property type="entry name" value="CDP-OH_P_transf"/>
    <property type="match status" value="1"/>
</dbReference>
<dbReference type="GO" id="GO:0016020">
    <property type="term" value="C:membrane"/>
    <property type="evidence" value="ECO:0007669"/>
    <property type="project" value="InterPro"/>
</dbReference>
<feature type="transmembrane region" description="Helical" evidence="1">
    <location>
        <begin position="74"/>
        <end position="92"/>
    </location>
</feature>
<keyword evidence="3" id="KW-1185">Reference proteome</keyword>
<protein>
    <submittedName>
        <fullName evidence="2">CDP-diacylglycerol---serine O-phosphatidyltransferase</fullName>
    </submittedName>
</protein>
<keyword evidence="1" id="KW-1133">Transmembrane helix</keyword>
<dbReference type="InterPro" id="IPR043130">
    <property type="entry name" value="CDP-OH_PTrfase_TM_dom"/>
</dbReference>
<dbReference type="GO" id="GO:0008654">
    <property type="term" value="P:phospholipid biosynthetic process"/>
    <property type="evidence" value="ECO:0007669"/>
    <property type="project" value="InterPro"/>
</dbReference>
<keyword evidence="1" id="KW-0812">Transmembrane</keyword>
<gene>
    <name evidence="2" type="ORF">SAMN02745110_00998</name>
</gene>
<dbReference type="AlphaFoldDB" id="A0A1T4LY75"/>
<name>A0A1T4LY75_9FIRM</name>
<dbReference type="RefSeq" id="WP_078786842.1">
    <property type="nucleotide sequence ID" value="NZ_FMTO01000004.1"/>
</dbReference>
<reference evidence="2 3" key="1">
    <citation type="submission" date="2017-02" db="EMBL/GenBank/DDBJ databases">
        <authorList>
            <person name="Peterson S.W."/>
        </authorList>
    </citation>
    <scope>NUCLEOTIDE SEQUENCE [LARGE SCALE GENOMIC DNA]</scope>
    <source>
        <strain evidence="2 3">ATCC 17233</strain>
    </source>
</reference>
<keyword evidence="1" id="KW-0472">Membrane</keyword>
<dbReference type="GO" id="GO:0016780">
    <property type="term" value="F:phosphotransferase activity, for other substituted phosphate groups"/>
    <property type="evidence" value="ECO:0007669"/>
    <property type="project" value="InterPro"/>
</dbReference>
<organism evidence="2 3">
    <name type="scientific">Eubacterium ruminantium</name>
    <dbReference type="NCBI Taxonomy" id="42322"/>
    <lineage>
        <taxon>Bacteria</taxon>
        <taxon>Bacillati</taxon>
        <taxon>Bacillota</taxon>
        <taxon>Clostridia</taxon>
        <taxon>Eubacteriales</taxon>
        <taxon>Eubacteriaceae</taxon>
        <taxon>Eubacterium</taxon>
    </lineage>
</organism>
<dbReference type="EMBL" id="FUXA01000006">
    <property type="protein sequence ID" value="SJZ59586.1"/>
    <property type="molecule type" value="Genomic_DNA"/>
</dbReference>
<evidence type="ECO:0000313" key="3">
    <source>
        <dbReference type="Proteomes" id="UP000189857"/>
    </source>
</evidence>
<evidence type="ECO:0000313" key="2">
    <source>
        <dbReference type="EMBL" id="SJZ59586.1"/>
    </source>
</evidence>
<feature type="transmembrane region" description="Helical" evidence="1">
    <location>
        <begin position="209"/>
        <end position="229"/>
    </location>
</feature>
<feature type="transmembrane region" description="Helical" evidence="1">
    <location>
        <begin position="112"/>
        <end position="135"/>
    </location>
</feature>
<dbReference type="InterPro" id="IPR000462">
    <property type="entry name" value="CDP-OH_P_trans"/>
</dbReference>
<dbReference type="Proteomes" id="UP000189857">
    <property type="component" value="Unassembled WGS sequence"/>
</dbReference>
<sequence>MIGFYDYTMFLTYMSLISAGTGIIVTLSGHGHPFIGIFFLMLSGFCDAFDGRVARTKKDRTPTEMKYGMHLDSLSDIVAFGVLPACIGSALIKTSPFLDKSWHIYDGSVRAVVIHVILNAILVFYVLCALIRLAYFDVTEEERINKNEGPRKSYTGLPVTNSALIFPTVMLLQYITKIDITLVYFVIALITGFLFISKIKVVKAGLKGTLMCIGFGAVIFALMLIYRYVIK</sequence>